<accession>A0A0C2ZM83</accession>
<proteinExistence type="predicted"/>
<dbReference type="EMBL" id="KN822040">
    <property type="protein sequence ID" value="KIM62668.1"/>
    <property type="molecule type" value="Genomic_DNA"/>
</dbReference>
<dbReference type="Proteomes" id="UP000053989">
    <property type="component" value="Unassembled WGS sequence"/>
</dbReference>
<reference evidence="1 2" key="1">
    <citation type="submission" date="2014-04" db="EMBL/GenBank/DDBJ databases">
        <authorList>
            <consortium name="DOE Joint Genome Institute"/>
            <person name="Kuo A."/>
            <person name="Kohler A."/>
            <person name="Nagy L.G."/>
            <person name="Floudas D."/>
            <person name="Copeland A."/>
            <person name="Barry K.W."/>
            <person name="Cichocki N."/>
            <person name="Veneault-Fourrey C."/>
            <person name="LaButti K."/>
            <person name="Lindquist E.A."/>
            <person name="Lipzen A."/>
            <person name="Lundell T."/>
            <person name="Morin E."/>
            <person name="Murat C."/>
            <person name="Sun H."/>
            <person name="Tunlid A."/>
            <person name="Henrissat B."/>
            <person name="Grigoriev I.V."/>
            <person name="Hibbett D.S."/>
            <person name="Martin F."/>
            <person name="Nordberg H.P."/>
            <person name="Cantor M.N."/>
            <person name="Hua S.X."/>
        </authorList>
    </citation>
    <scope>NUCLEOTIDE SEQUENCE [LARGE SCALE GENOMIC DNA]</scope>
    <source>
        <strain evidence="1 2">Foug A</strain>
    </source>
</reference>
<protein>
    <submittedName>
        <fullName evidence="1">Uncharacterized protein</fullName>
    </submittedName>
</protein>
<dbReference type="HOGENOM" id="CLU_2110425_0_0_1"/>
<evidence type="ECO:0000313" key="1">
    <source>
        <dbReference type="EMBL" id="KIM62668.1"/>
    </source>
</evidence>
<keyword evidence="2" id="KW-1185">Reference proteome</keyword>
<organism evidence="1 2">
    <name type="scientific">Scleroderma citrinum Foug A</name>
    <dbReference type="NCBI Taxonomy" id="1036808"/>
    <lineage>
        <taxon>Eukaryota</taxon>
        <taxon>Fungi</taxon>
        <taxon>Dikarya</taxon>
        <taxon>Basidiomycota</taxon>
        <taxon>Agaricomycotina</taxon>
        <taxon>Agaricomycetes</taxon>
        <taxon>Agaricomycetidae</taxon>
        <taxon>Boletales</taxon>
        <taxon>Sclerodermatineae</taxon>
        <taxon>Sclerodermataceae</taxon>
        <taxon>Scleroderma</taxon>
    </lineage>
</organism>
<sequence length="115" mass="12955">MDNKHDSIGNRNDNGPASCISLQMLHRILEHIKRSIDCTQSTTWGLALQEKYSRLRFRTVHTRRVWMAFPMTKLLEVVRPTADGLRFDMSSASVTSSESPSLLQAVLGLAASCRH</sequence>
<gene>
    <name evidence="1" type="ORF">SCLCIDRAFT_786004</name>
</gene>
<reference evidence="2" key="2">
    <citation type="submission" date="2015-01" db="EMBL/GenBank/DDBJ databases">
        <title>Evolutionary Origins and Diversification of the Mycorrhizal Mutualists.</title>
        <authorList>
            <consortium name="DOE Joint Genome Institute"/>
            <consortium name="Mycorrhizal Genomics Consortium"/>
            <person name="Kohler A."/>
            <person name="Kuo A."/>
            <person name="Nagy L.G."/>
            <person name="Floudas D."/>
            <person name="Copeland A."/>
            <person name="Barry K.W."/>
            <person name="Cichocki N."/>
            <person name="Veneault-Fourrey C."/>
            <person name="LaButti K."/>
            <person name="Lindquist E.A."/>
            <person name="Lipzen A."/>
            <person name="Lundell T."/>
            <person name="Morin E."/>
            <person name="Murat C."/>
            <person name="Riley R."/>
            <person name="Ohm R."/>
            <person name="Sun H."/>
            <person name="Tunlid A."/>
            <person name="Henrissat B."/>
            <person name="Grigoriev I.V."/>
            <person name="Hibbett D.S."/>
            <person name="Martin F."/>
        </authorList>
    </citation>
    <scope>NUCLEOTIDE SEQUENCE [LARGE SCALE GENOMIC DNA]</scope>
    <source>
        <strain evidence="2">Foug A</strain>
    </source>
</reference>
<dbReference type="AlphaFoldDB" id="A0A0C2ZM83"/>
<evidence type="ECO:0000313" key="2">
    <source>
        <dbReference type="Proteomes" id="UP000053989"/>
    </source>
</evidence>
<dbReference type="InParanoid" id="A0A0C2ZM83"/>
<name>A0A0C2ZM83_9AGAM</name>